<dbReference type="SUPFAM" id="SSF56563">
    <property type="entry name" value="Major capsid protein gp5"/>
    <property type="match status" value="1"/>
</dbReference>
<dbReference type="Pfam" id="PF05065">
    <property type="entry name" value="Phage_capsid"/>
    <property type="match status" value="1"/>
</dbReference>
<dbReference type="EMBL" id="AANDQG010000011">
    <property type="protein sequence ID" value="EDN9630798.1"/>
    <property type="molecule type" value="Genomic_DNA"/>
</dbReference>
<protein>
    <submittedName>
        <fullName evidence="3">Phage major capsid protein</fullName>
    </submittedName>
</protein>
<comment type="subcellular location">
    <subcellularLocation>
        <location evidence="1">Virion</location>
    </subcellularLocation>
</comment>
<dbReference type="InterPro" id="IPR054612">
    <property type="entry name" value="Phage_capsid-like_C"/>
</dbReference>
<evidence type="ECO:0000313" key="4">
    <source>
        <dbReference type="Proteomes" id="UP000458487"/>
    </source>
</evidence>
<dbReference type="Proteomes" id="UP000458487">
    <property type="component" value="Unassembled WGS sequence"/>
</dbReference>
<comment type="caution">
    <text evidence="3">The sequence shown here is derived from an EMBL/GenBank/DDBJ whole genome shotgun (WGS) entry which is preliminary data.</text>
</comment>
<reference evidence="3 4" key="1">
    <citation type="submission" date="2019-11" db="EMBL/GenBank/DDBJ databases">
        <authorList>
            <person name="Ashton P.M."/>
            <person name="Dallman T."/>
            <person name="Nair S."/>
            <person name="De Pinna E."/>
            <person name="Peters T."/>
            <person name="Grant K."/>
        </authorList>
    </citation>
    <scope>NUCLEOTIDE SEQUENCE [LARGE SCALE GENOMIC DNA]</scope>
    <source>
        <strain evidence="3 4">833351</strain>
    </source>
</reference>
<gene>
    <name evidence="3" type="ORF">GI230_14480</name>
</gene>
<evidence type="ECO:0000259" key="2">
    <source>
        <dbReference type="Pfam" id="PF05065"/>
    </source>
</evidence>
<evidence type="ECO:0000313" key="3">
    <source>
        <dbReference type="EMBL" id="EDN9630798.1"/>
    </source>
</evidence>
<dbReference type="InterPro" id="IPR024455">
    <property type="entry name" value="Phage_capsid"/>
</dbReference>
<feature type="domain" description="Phage capsid-like C-terminal" evidence="2">
    <location>
        <begin position="94"/>
        <end position="288"/>
    </location>
</feature>
<dbReference type="NCBIfam" id="TIGR01554">
    <property type="entry name" value="major_cap_HK97"/>
    <property type="match status" value="1"/>
</dbReference>
<name>A0AAN2ZX98_LISMN</name>
<dbReference type="AlphaFoldDB" id="A0AAN2ZX98"/>
<evidence type="ECO:0000256" key="1">
    <source>
        <dbReference type="ARBA" id="ARBA00004328"/>
    </source>
</evidence>
<sequence length="383" mass="42577">MTIKLKNNLVNYEEKRTAFVNAVKNEETQEIQNKAYVEMVDAMAADIMDQAKKEARQEADQYISASRTDKNITNEEIKFFNDINKEVGYKEETLLPQTVVDEIFEDLTTEHPFLASIGMRTTGLRTKFLKSETSGLAVWGKIFGEIKGQLDATFSEEESIQNKLTAFVVVPKDLENFGPVWVKRFVVTQIEEAFAVALESAFIIGDGKDKPVGLTRKVGKGTNVVDGVYPEKIASGTLTFASSKVTVNELTDVYKYHSVKENGKPLNVAGEVTLLVNPTDAWDVKKQYTSLNANGVYVTALPYNLNIIESLFVPEKKAISYVAKRYDALIGGALNISTFDQTLAFEDLNLYAAKQFAYGKAKDEKAAAVWTLNIKPTDQTPEG</sequence>
<proteinExistence type="predicted"/>
<organism evidence="3 4">
    <name type="scientific">Listeria monocytogenes</name>
    <dbReference type="NCBI Taxonomy" id="1639"/>
    <lineage>
        <taxon>Bacteria</taxon>
        <taxon>Bacillati</taxon>
        <taxon>Bacillota</taxon>
        <taxon>Bacilli</taxon>
        <taxon>Bacillales</taxon>
        <taxon>Listeriaceae</taxon>
        <taxon>Listeria</taxon>
    </lineage>
</organism>
<accession>A0AAN2ZX98</accession>